<gene>
    <name evidence="1" type="ORF">NQ317_010990</name>
</gene>
<dbReference type="EMBL" id="JAPWTJ010000033">
    <property type="protein sequence ID" value="KAJ8984519.1"/>
    <property type="molecule type" value="Genomic_DNA"/>
</dbReference>
<dbReference type="Proteomes" id="UP001162164">
    <property type="component" value="Unassembled WGS sequence"/>
</dbReference>
<reference evidence="1" key="1">
    <citation type="journal article" date="2023" name="Insect Mol. Biol.">
        <title>Genome sequencing provides insights into the evolution of gene families encoding plant cell wall-degrading enzymes in longhorned beetles.</title>
        <authorList>
            <person name="Shin N.R."/>
            <person name="Okamura Y."/>
            <person name="Kirsch R."/>
            <person name="Pauchet Y."/>
        </authorList>
    </citation>
    <scope>NUCLEOTIDE SEQUENCE</scope>
    <source>
        <strain evidence="1">MMC_N1</strain>
    </source>
</reference>
<proteinExistence type="predicted"/>
<comment type="caution">
    <text evidence="1">The sequence shown here is derived from an EMBL/GenBank/DDBJ whole genome shotgun (WGS) entry which is preliminary data.</text>
</comment>
<keyword evidence="2" id="KW-1185">Reference proteome</keyword>
<accession>A0ABQ9K3S0</accession>
<evidence type="ECO:0000313" key="2">
    <source>
        <dbReference type="Proteomes" id="UP001162164"/>
    </source>
</evidence>
<evidence type="ECO:0000313" key="1">
    <source>
        <dbReference type="EMBL" id="KAJ8984519.1"/>
    </source>
</evidence>
<organism evidence="1 2">
    <name type="scientific">Molorchus minor</name>
    <dbReference type="NCBI Taxonomy" id="1323400"/>
    <lineage>
        <taxon>Eukaryota</taxon>
        <taxon>Metazoa</taxon>
        <taxon>Ecdysozoa</taxon>
        <taxon>Arthropoda</taxon>
        <taxon>Hexapoda</taxon>
        <taxon>Insecta</taxon>
        <taxon>Pterygota</taxon>
        <taxon>Neoptera</taxon>
        <taxon>Endopterygota</taxon>
        <taxon>Coleoptera</taxon>
        <taxon>Polyphaga</taxon>
        <taxon>Cucujiformia</taxon>
        <taxon>Chrysomeloidea</taxon>
        <taxon>Cerambycidae</taxon>
        <taxon>Lamiinae</taxon>
        <taxon>Monochamini</taxon>
        <taxon>Molorchus</taxon>
    </lineage>
</organism>
<name>A0ABQ9K3S0_9CUCU</name>
<protein>
    <submittedName>
        <fullName evidence="1">Uncharacterized protein</fullName>
    </submittedName>
</protein>
<sequence>MVVDLDLQSDSSSYRNIKKVIYFHDCFLDTYLHWILDMVVQIMTLSVSKRKINNFSGLF</sequence>